<evidence type="ECO:0000313" key="2">
    <source>
        <dbReference type="EMBL" id="GAY22678.1"/>
    </source>
</evidence>
<reference evidence="2 3" key="2">
    <citation type="journal article" date="2013" name="Environ. Sci. Technol.">
        <title>The 4-tert-butylphenol-utilizing bacterium Sphingobium fuliginis OMI can degrade bisphenols via phenolic ring hydroxylation and meta-cleavage pathway.</title>
        <authorList>
            <person name="Ogata Y."/>
            <person name="Goda S."/>
            <person name="Toyama T."/>
            <person name="Sei K."/>
            <person name="Ike M."/>
        </authorList>
    </citation>
    <scope>NUCLEOTIDE SEQUENCE [LARGE SCALE GENOMIC DNA]</scope>
    <source>
        <strain evidence="2 3">OMI</strain>
    </source>
</reference>
<proteinExistence type="predicted"/>
<organism evidence="2 3">
    <name type="scientific">Sphingobium fuliginis (strain ATCC 27551)</name>
    <dbReference type="NCBI Taxonomy" id="336203"/>
    <lineage>
        <taxon>Bacteria</taxon>
        <taxon>Pseudomonadati</taxon>
        <taxon>Pseudomonadota</taxon>
        <taxon>Alphaproteobacteria</taxon>
        <taxon>Sphingomonadales</taxon>
        <taxon>Sphingomonadaceae</taxon>
        <taxon>Sphingobium</taxon>
    </lineage>
</organism>
<feature type="region of interest" description="Disordered" evidence="1">
    <location>
        <begin position="59"/>
        <end position="78"/>
    </location>
</feature>
<sequence>MTIGASLAQYERLLKSHPDCIDLIECQNQLSRLQDEFEHDNQLRGQIERLWEATWEKHAELQRSGGRGGKSTGNRARR</sequence>
<evidence type="ECO:0000313" key="3">
    <source>
        <dbReference type="Proteomes" id="UP000221538"/>
    </source>
</evidence>
<dbReference type="EMBL" id="BEWI01000032">
    <property type="protein sequence ID" value="GAY22678.1"/>
    <property type="molecule type" value="Genomic_DNA"/>
</dbReference>
<dbReference type="AlphaFoldDB" id="A0A292ZHW4"/>
<name>A0A292ZHW4_SPHSA</name>
<evidence type="ECO:0000256" key="1">
    <source>
        <dbReference type="SAM" id="MobiDB-lite"/>
    </source>
</evidence>
<gene>
    <name evidence="2" type="ORF">SFOMI_3239</name>
</gene>
<dbReference type="Proteomes" id="UP000221538">
    <property type="component" value="Unassembled WGS sequence"/>
</dbReference>
<reference evidence="2 3" key="1">
    <citation type="journal article" date="2013" name="Biodegradation">
        <title>Occurrence of 4-tert-butylphenol (4-t-BP) biodegradation in an aquatic sample caused by the presence of Spirodela polyrrhiza and isolation of a 4-t-BP-utilizing bacterium.</title>
        <authorList>
            <person name="Ogata Y."/>
            <person name="Toyama T."/>
            <person name="Yu N."/>
            <person name="Wang X."/>
            <person name="Sei K."/>
            <person name="Ike M."/>
        </authorList>
    </citation>
    <scope>NUCLEOTIDE SEQUENCE [LARGE SCALE GENOMIC DNA]</scope>
    <source>
        <strain evidence="2 3">OMI</strain>
    </source>
</reference>
<accession>A0A292ZHW4</accession>
<comment type="caution">
    <text evidence="2">The sequence shown here is derived from an EMBL/GenBank/DDBJ whole genome shotgun (WGS) entry which is preliminary data.</text>
</comment>
<protein>
    <submittedName>
        <fullName evidence="2">Uncharacterized protein</fullName>
    </submittedName>
</protein>